<evidence type="ECO:0000313" key="1">
    <source>
        <dbReference type="EMBL" id="AMC93692.1"/>
    </source>
</evidence>
<sequence>MVIKYNVTGADRKRLVTTLSKITGVKAKYLGMPSMAYEVGDFIIDKNGTLEQGGKADSEEIESVAEHLLSEGFTPMEETKGTEAAQTADSGMFGLCISMPRNSFTDTALENVKAIIQVKGELIRHALRLDDLPIKISEEEVSFPWFEEMPSPEEVQAYTHFISALCEMARNQKRIMAKEKETPNEKYAFRCFLLRLGFIGKEYKEERKILLRNLTGSSAFKGGAKNDDNQ</sequence>
<keyword evidence="2" id="KW-1185">Reference proteome</keyword>
<evidence type="ECO:0000313" key="2">
    <source>
        <dbReference type="Proteomes" id="UP000063781"/>
    </source>
</evidence>
<dbReference type="EMBL" id="CP013213">
    <property type="protein sequence ID" value="AMC93692.1"/>
    <property type="molecule type" value="Genomic_DNA"/>
</dbReference>
<reference evidence="1 2" key="1">
    <citation type="submission" date="2015-10" db="EMBL/GenBank/DDBJ databases">
        <title>Erysipelothrix larvae sp. LV19 isolated from the larval gut of the rhinoceros beetle, Trypoxylus dichotomus.</title>
        <authorList>
            <person name="Lim S."/>
            <person name="Kim B.-C."/>
        </authorList>
    </citation>
    <scope>NUCLEOTIDE SEQUENCE [LARGE SCALE GENOMIC DNA]</scope>
    <source>
        <strain evidence="1 2">LV19</strain>
    </source>
</reference>
<protein>
    <submittedName>
        <fullName evidence="1">Virulence protein</fullName>
    </submittedName>
</protein>
<proteinExistence type="predicted"/>
<dbReference type="AlphaFoldDB" id="A0A120JTR1"/>
<dbReference type="KEGG" id="erl:AOC36_06760"/>
<dbReference type="STRING" id="1514105.AOC36_06760"/>
<gene>
    <name evidence="1" type="ORF">AOC36_06760</name>
</gene>
<dbReference type="OrthoDB" id="9775356at2"/>
<dbReference type="RefSeq" id="WP_067632706.1">
    <property type="nucleotide sequence ID" value="NZ_CP013213.1"/>
</dbReference>
<name>A0A120JTR1_9FIRM</name>
<organism evidence="1 2">
    <name type="scientific">Erysipelothrix larvae</name>
    <dbReference type="NCBI Taxonomy" id="1514105"/>
    <lineage>
        <taxon>Bacteria</taxon>
        <taxon>Bacillati</taxon>
        <taxon>Bacillota</taxon>
        <taxon>Erysipelotrichia</taxon>
        <taxon>Erysipelotrichales</taxon>
        <taxon>Erysipelotrichaceae</taxon>
        <taxon>Erysipelothrix</taxon>
    </lineage>
</organism>
<dbReference type="Proteomes" id="UP000063781">
    <property type="component" value="Chromosome"/>
</dbReference>
<accession>A0A120JTR1</accession>